<organism evidence="1">
    <name type="scientific">Brassica juncea var. tumida</name>
    <dbReference type="NCBI Taxonomy" id="323352"/>
    <lineage>
        <taxon>Eukaryota</taxon>
        <taxon>Viridiplantae</taxon>
        <taxon>Streptophyta</taxon>
        <taxon>Embryophyta</taxon>
        <taxon>Tracheophyta</taxon>
        <taxon>Spermatophyta</taxon>
        <taxon>Magnoliopsida</taxon>
        <taxon>eudicotyledons</taxon>
        <taxon>Gunneridae</taxon>
        <taxon>Pentapetalae</taxon>
        <taxon>rosids</taxon>
        <taxon>malvids</taxon>
        <taxon>Brassicales</taxon>
        <taxon>Brassicaceae</taxon>
        <taxon>Brassiceae</taxon>
        <taxon>Brassica</taxon>
    </lineage>
</organism>
<accession>V5QQH1</accession>
<dbReference type="AlphaFoldDB" id="V5QQH1"/>
<reference evidence="1" key="1">
    <citation type="submission" date="2013-08" db="EMBL/GenBank/DDBJ databases">
        <authorList>
            <person name="Wang W."/>
            <person name="Cai Y."/>
            <person name="Sun Q."/>
            <person name="He X."/>
            <person name="Jiang H."/>
        </authorList>
    </citation>
    <scope>NUCLEOTIDE SEQUENCE</scope>
</reference>
<protein>
    <submittedName>
        <fullName evidence="1">Transcription factor MYB1-2</fullName>
    </submittedName>
</protein>
<name>V5QQH1_BRAJU</name>
<proteinExistence type="evidence at transcript level"/>
<dbReference type="EMBL" id="KF619540">
    <property type="protein sequence ID" value="AHB19218.1"/>
    <property type="molecule type" value="mRNA"/>
</dbReference>
<sequence>MDRTRRHHSGKFRTLIWRSAMGFYSKSIRFEQNRKELQAKVG</sequence>
<evidence type="ECO:0000313" key="1">
    <source>
        <dbReference type="EMBL" id="AHB19218.1"/>
    </source>
</evidence>